<sequence length="397" mass="43178">MCTQLATHPHPVNPAPRALVIGGSLGGLFAGNLLRRIGWHVDLYERSAHDLDSRGGGIVLQPDVVEVFRRTGVDLGAMDLGVGSVHRTVLRPDGSIRSRHFAPQTQTSWSLIYTTLRAAFGDAHYHQAKTLARIEQNPPAGTVTAHFTDGSSETADLLIGADGGNSAVRRQLWPDKVPTYAGYLAWRGLVPEEAMPPTAREMLHGDFGFANNRGSHILGYLVPGEHNDVRPGHRLYNWVWYRVADTRLLGEIMTDREGRPRGHSIPEGMLDARWVAHLRDDARALLPPAFREIVEATAQPFAQAIRDLASDHMVSGRVVILGDAASIPRPHTAASTSKAAANALALADALQALPDDVPAALSRWEPEQIALGKALRRQGMEAGNYLLFQRPPEGQVA</sequence>
<dbReference type="PRINTS" id="PR00420">
    <property type="entry name" value="RNGMNOXGNASE"/>
</dbReference>
<dbReference type="Gene3D" id="3.50.50.60">
    <property type="entry name" value="FAD/NAD(P)-binding domain"/>
    <property type="match status" value="2"/>
</dbReference>
<dbReference type="Pfam" id="PF22607">
    <property type="entry name" value="FAD_binding-like"/>
    <property type="match status" value="1"/>
</dbReference>
<feature type="domain" description="2,6-dihydroxypyridine 3-monooxygenase substrate binding" evidence="1">
    <location>
        <begin position="180"/>
        <end position="307"/>
    </location>
</feature>
<dbReference type="SUPFAM" id="SSF51905">
    <property type="entry name" value="FAD/NAD(P)-binding domain"/>
    <property type="match status" value="1"/>
</dbReference>
<name>A0A0K1ZRY8_RALSL</name>
<dbReference type="PANTHER" id="PTHR47469">
    <property type="entry name" value="MONOOXYGENASE-LIKE"/>
    <property type="match status" value="1"/>
</dbReference>
<dbReference type="InterPro" id="IPR036188">
    <property type="entry name" value="FAD/NAD-bd_sf"/>
</dbReference>
<protein>
    <submittedName>
        <fullName evidence="2">Putative salicylate hydroxylase oxidoreductase protein</fullName>
        <ecNumber evidence="2">1.14.13.1</ecNumber>
    </submittedName>
</protein>
<dbReference type="PANTHER" id="PTHR47469:SF2">
    <property type="entry name" value="OS06G0597600 PROTEIN"/>
    <property type="match status" value="1"/>
</dbReference>
<proteinExistence type="predicted"/>
<accession>A0A0K1ZRY8</accession>
<dbReference type="InterPro" id="IPR054707">
    <property type="entry name" value="DhpH_subs-bd"/>
</dbReference>
<dbReference type="SUPFAM" id="SSF54373">
    <property type="entry name" value="FAD-linked reductases, C-terminal domain"/>
    <property type="match status" value="1"/>
</dbReference>
<dbReference type="GO" id="GO:0018658">
    <property type="term" value="F:salicylate 1-monooxygenase activity"/>
    <property type="evidence" value="ECO:0007669"/>
    <property type="project" value="UniProtKB-EC"/>
</dbReference>
<dbReference type="EC" id="1.14.13.1" evidence="2"/>
<evidence type="ECO:0000259" key="1">
    <source>
        <dbReference type="Pfam" id="PF22607"/>
    </source>
</evidence>
<dbReference type="EMBL" id="LN899827">
    <property type="protein sequence ID" value="CUV46809.1"/>
    <property type="molecule type" value="Genomic_DNA"/>
</dbReference>
<reference evidence="2" key="1">
    <citation type="submission" date="2015-10" db="EMBL/GenBank/DDBJ databases">
        <authorList>
            <person name="Gilbert D.G."/>
        </authorList>
    </citation>
    <scope>NUCLEOTIDE SEQUENCE</scope>
    <source>
        <strain evidence="2">Phyl III-seqv23</strain>
    </source>
</reference>
<dbReference type="PATRIC" id="fig|305.92.peg.4533"/>
<keyword evidence="2" id="KW-0560">Oxidoreductase</keyword>
<dbReference type="InterPro" id="IPR053212">
    <property type="entry name" value="DHP_3-monooxygenase"/>
</dbReference>
<dbReference type="NCBIfam" id="NF005566">
    <property type="entry name" value="PRK07236.1"/>
    <property type="match status" value="1"/>
</dbReference>
<dbReference type="AlphaFoldDB" id="A0A0K1ZRY8"/>
<evidence type="ECO:0000313" key="2">
    <source>
        <dbReference type="EMBL" id="CUV46809.1"/>
    </source>
</evidence>
<gene>
    <name evidence="2" type="ORF">TO10_v1_680033</name>
</gene>
<organism evidence="2">
    <name type="scientific">Ralstonia solanacearum</name>
    <name type="common">Pseudomonas solanacearum</name>
    <dbReference type="NCBI Taxonomy" id="305"/>
    <lineage>
        <taxon>Bacteria</taxon>
        <taxon>Pseudomonadati</taxon>
        <taxon>Pseudomonadota</taxon>
        <taxon>Betaproteobacteria</taxon>
        <taxon>Burkholderiales</taxon>
        <taxon>Burkholderiaceae</taxon>
        <taxon>Ralstonia</taxon>
        <taxon>Ralstonia solanacearum species complex</taxon>
    </lineage>
</organism>